<dbReference type="SMART" id="SM00325">
    <property type="entry name" value="RhoGEF"/>
    <property type="match status" value="1"/>
</dbReference>
<sequence>MALANPERRPESPAPSTRSVIISRPSPPNSPPASVAPAEFYTPASSHVDLTLDGGALLTSGDNLYEDKPENDRQIQDNPAPWRLILNNNVDAYDANELPEPPLTPLEPTPSHLPVPDPSLLADKSRKPFHKWMNTLRKRGEQRRRNLDLDSPAAQFLSIDAEVTKPANYNRHRRHSSSDSSFAFITALKSPSISLASFSVLGRSKLATNVVSSKAHSRTDRSSRASLTGVRLSEDSQYPGRAAAMDPAVAERAMQRRRILEELISTEEGYIRDVRFLMNVYVTILASLPTQVPGLRSSINQNMTEIVELHEELLGELHRAVPHSEFTQAEAPPAARNSLGPVPEHNNGDPWLQEAPEMMVESQVAAEVAKIFITKMNRFFIYEEYGAKYELMMNDVNLARRTLADWEKYQRGLEALAASIGPMNSHDDFSSRKSLTIGDLLVKPIQRVCKYPLLFAELLKHTPVFDCPHSHMVIEDALVRLREATGEINRATDDPQMKTTLSRTWLLQDRLVFPDQRLDAASKNRVRSFGHIQLCGVLHVCWQTKDAVTGQYLICLLYRDWLCIAAAGRADQVYTILLCIELANLKVEDADNGRGIQCHTAPHSWKLAFECDYELYEIVMTACSPKEGQEWRGRLEHSAASEDSRAADSMGFCALSLNIKSLGTVFGKPGTIARRISIHRATTVGPKSSLCQVVLKNTSLEKETAGPSSGSSKHGPQRSLSLLGPPNRVSLLTPSRSERARLEGLLSDVWTREVLPFPGMTVRGRGEHLVRSGASSMMRKLSVASIASTFSRRSGSVASISKTNSPDEAIGSSFKTAADPVSSVWAFAGSEERRVSYPATIETNSVTTIPPSELSPDEYEELAMSPAMSFSDSAVDKFGFSDFGSQAMSGSPVGPGSAKSSIQLSRRPSARSRFSRRDSLAFGSEKVDMQQAGLPRAPTGYRSSSVKSGHRWTKVGGLHRGVMVQGIRGFFR</sequence>
<dbReference type="SUPFAM" id="SSF48065">
    <property type="entry name" value="DBL homology domain (DH-domain)"/>
    <property type="match status" value="1"/>
</dbReference>
<dbReference type="VEuPathDB" id="FungiDB:MAPG_09679"/>
<evidence type="ECO:0000313" key="5">
    <source>
        <dbReference type="Proteomes" id="UP000011715"/>
    </source>
</evidence>
<reference evidence="5" key="1">
    <citation type="submission" date="2010-05" db="EMBL/GenBank/DDBJ databases">
        <title>The genome sequence of Magnaporthe poae strain ATCC 64411.</title>
        <authorList>
            <person name="Ma L.-J."/>
            <person name="Dead R."/>
            <person name="Young S."/>
            <person name="Zeng Q."/>
            <person name="Koehrsen M."/>
            <person name="Alvarado L."/>
            <person name="Berlin A."/>
            <person name="Chapman S.B."/>
            <person name="Chen Z."/>
            <person name="Freedman E."/>
            <person name="Gellesch M."/>
            <person name="Goldberg J."/>
            <person name="Griggs A."/>
            <person name="Gujja S."/>
            <person name="Heilman E.R."/>
            <person name="Heiman D."/>
            <person name="Hepburn T."/>
            <person name="Howarth C."/>
            <person name="Jen D."/>
            <person name="Larson L."/>
            <person name="Mehta T."/>
            <person name="Neiman D."/>
            <person name="Pearson M."/>
            <person name="Roberts A."/>
            <person name="Saif S."/>
            <person name="Shea T."/>
            <person name="Shenoy N."/>
            <person name="Sisk P."/>
            <person name="Stolte C."/>
            <person name="Sykes S."/>
            <person name="Walk T."/>
            <person name="White J."/>
            <person name="Yandava C."/>
            <person name="Haas B."/>
            <person name="Nusbaum C."/>
            <person name="Birren B."/>
        </authorList>
    </citation>
    <scope>NUCLEOTIDE SEQUENCE [LARGE SCALE GENOMIC DNA]</scope>
    <source>
        <strain evidence="5">ATCC 64411 / 73-15</strain>
    </source>
</reference>
<dbReference type="PANTHER" id="PTHR45818:SF3">
    <property type="entry name" value="PROTEIN VAV"/>
    <property type="match status" value="1"/>
</dbReference>
<feature type="compositionally biased region" description="Low complexity" evidence="1">
    <location>
        <begin position="15"/>
        <end position="24"/>
    </location>
</feature>
<organism evidence="4 5">
    <name type="scientific">Magnaporthiopsis poae (strain ATCC 64411 / 73-15)</name>
    <name type="common">Kentucky bluegrass fungus</name>
    <name type="synonym">Magnaporthe poae</name>
    <dbReference type="NCBI Taxonomy" id="644358"/>
    <lineage>
        <taxon>Eukaryota</taxon>
        <taxon>Fungi</taxon>
        <taxon>Dikarya</taxon>
        <taxon>Ascomycota</taxon>
        <taxon>Pezizomycotina</taxon>
        <taxon>Sordariomycetes</taxon>
        <taxon>Sordariomycetidae</taxon>
        <taxon>Magnaporthales</taxon>
        <taxon>Magnaporthaceae</taxon>
        <taxon>Magnaporthiopsis</taxon>
    </lineage>
</organism>
<keyword evidence="5" id="KW-1185">Reference proteome</keyword>
<dbReference type="PROSITE" id="PS50010">
    <property type="entry name" value="DH_2"/>
    <property type="match status" value="1"/>
</dbReference>
<gene>
    <name evidence="3" type="ORF">MAPG_09679</name>
</gene>
<dbReference type="OrthoDB" id="8059989at2759"/>
<dbReference type="Proteomes" id="UP000011715">
    <property type="component" value="Unassembled WGS sequence"/>
</dbReference>
<dbReference type="InterPro" id="IPR000219">
    <property type="entry name" value="DH_dom"/>
</dbReference>
<accession>A0A0C4EAK4</accession>
<dbReference type="EnsemblFungi" id="MAPG_09679T0">
    <property type="protein sequence ID" value="MAPG_09679T0"/>
    <property type="gene ID" value="MAPG_09679"/>
</dbReference>
<feature type="region of interest" description="Disordered" evidence="1">
    <location>
        <begin position="889"/>
        <end position="948"/>
    </location>
</feature>
<evidence type="ECO:0000313" key="3">
    <source>
        <dbReference type="EMBL" id="KLU91156.1"/>
    </source>
</evidence>
<evidence type="ECO:0000256" key="1">
    <source>
        <dbReference type="SAM" id="MobiDB-lite"/>
    </source>
</evidence>
<reference evidence="3" key="2">
    <citation type="submission" date="2010-05" db="EMBL/GenBank/DDBJ databases">
        <title>The Genome Sequence of Magnaporthe poae strain ATCC 64411.</title>
        <authorList>
            <consortium name="The Broad Institute Genome Sequencing Platform"/>
            <consortium name="Broad Institute Genome Sequencing Center for Infectious Disease"/>
            <person name="Ma L.-J."/>
            <person name="Dead R."/>
            <person name="Young S."/>
            <person name="Zeng Q."/>
            <person name="Koehrsen M."/>
            <person name="Alvarado L."/>
            <person name="Berlin A."/>
            <person name="Chapman S.B."/>
            <person name="Chen Z."/>
            <person name="Freedman E."/>
            <person name="Gellesch M."/>
            <person name="Goldberg J."/>
            <person name="Griggs A."/>
            <person name="Gujja S."/>
            <person name="Heilman E.R."/>
            <person name="Heiman D."/>
            <person name="Hepburn T."/>
            <person name="Howarth C."/>
            <person name="Jen D."/>
            <person name="Larson L."/>
            <person name="Mehta T."/>
            <person name="Neiman D."/>
            <person name="Pearson M."/>
            <person name="Roberts A."/>
            <person name="Saif S."/>
            <person name="Shea T."/>
            <person name="Shenoy N."/>
            <person name="Sisk P."/>
            <person name="Stolte C."/>
            <person name="Sykes S."/>
            <person name="Walk T."/>
            <person name="White J."/>
            <person name="Yandava C."/>
            <person name="Haas B."/>
            <person name="Nusbaum C."/>
            <person name="Birren B."/>
        </authorList>
    </citation>
    <scope>NUCLEOTIDE SEQUENCE</scope>
    <source>
        <strain evidence="3">ATCC 64411</strain>
    </source>
</reference>
<protein>
    <submittedName>
        <fullName evidence="3">RSP</fullName>
    </submittedName>
</protein>
<dbReference type="GO" id="GO:0005737">
    <property type="term" value="C:cytoplasm"/>
    <property type="evidence" value="ECO:0007669"/>
    <property type="project" value="TreeGrafter"/>
</dbReference>
<dbReference type="InterPro" id="IPR035899">
    <property type="entry name" value="DBL_dom_sf"/>
</dbReference>
<feature type="compositionally biased region" description="Basic and acidic residues" evidence="1">
    <location>
        <begin position="1"/>
        <end position="11"/>
    </location>
</feature>
<dbReference type="STRING" id="644358.A0A0C4EAK4"/>
<feature type="region of interest" description="Disordered" evidence="1">
    <location>
        <begin position="1"/>
        <end position="38"/>
    </location>
</feature>
<evidence type="ECO:0000313" key="4">
    <source>
        <dbReference type="EnsemblFungi" id="MAPG_09679T0"/>
    </source>
</evidence>
<feature type="compositionally biased region" description="Polar residues" evidence="1">
    <location>
        <begin position="706"/>
        <end position="720"/>
    </location>
</feature>
<feature type="domain" description="DH" evidence="2">
    <location>
        <begin position="255"/>
        <end position="491"/>
    </location>
</feature>
<dbReference type="Gene3D" id="1.20.900.10">
    <property type="entry name" value="Dbl homology (DH) domain"/>
    <property type="match status" value="1"/>
</dbReference>
<dbReference type="PANTHER" id="PTHR45818">
    <property type="entry name" value="PROTEIN VAV"/>
    <property type="match status" value="1"/>
</dbReference>
<feature type="region of interest" description="Disordered" evidence="1">
    <location>
        <begin position="701"/>
        <end position="731"/>
    </location>
</feature>
<dbReference type="GO" id="GO:0005085">
    <property type="term" value="F:guanyl-nucleotide exchange factor activity"/>
    <property type="evidence" value="ECO:0007669"/>
    <property type="project" value="InterPro"/>
</dbReference>
<dbReference type="EMBL" id="ADBL01002478">
    <property type="status" value="NOT_ANNOTATED_CDS"/>
    <property type="molecule type" value="Genomic_DNA"/>
</dbReference>
<dbReference type="Pfam" id="PF00621">
    <property type="entry name" value="RhoGEF"/>
    <property type="match status" value="1"/>
</dbReference>
<dbReference type="eggNOG" id="ENOG502RHA2">
    <property type="taxonomic scope" value="Eukaryota"/>
</dbReference>
<dbReference type="OMA" id="WTHIQDD"/>
<reference evidence="4" key="4">
    <citation type="journal article" date="2015" name="G3 (Bethesda)">
        <title>Genome sequences of three phytopathogenic species of the Magnaporthaceae family of fungi.</title>
        <authorList>
            <person name="Okagaki L.H."/>
            <person name="Nunes C.C."/>
            <person name="Sailsbery J."/>
            <person name="Clay B."/>
            <person name="Brown D."/>
            <person name="John T."/>
            <person name="Oh Y."/>
            <person name="Young N."/>
            <person name="Fitzgerald M."/>
            <person name="Haas B.J."/>
            <person name="Zeng Q."/>
            <person name="Young S."/>
            <person name="Adiconis X."/>
            <person name="Fan L."/>
            <person name="Levin J.Z."/>
            <person name="Mitchell T.K."/>
            <person name="Okubara P.A."/>
            <person name="Farman M.L."/>
            <person name="Kohn L.M."/>
            <person name="Birren B."/>
            <person name="Ma L.-J."/>
            <person name="Dean R.A."/>
        </authorList>
    </citation>
    <scope>NUCLEOTIDE SEQUENCE</scope>
    <source>
        <strain evidence="4">ATCC 64411 / 73-15</strain>
    </source>
</reference>
<reference evidence="4" key="5">
    <citation type="submission" date="2015-06" db="UniProtKB">
        <authorList>
            <consortium name="EnsemblFungi"/>
        </authorList>
    </citation>
    <scope>IDENTIFICATION</scope>
    <source>
        <strain evidence="4">ATCC 64411</strain>
    </source>
</reference>
<name>A0A0C4EAK4_MAGP6</name>
<proteinExistence type="predicted"/>
<reference evidence="3" key="3">
    <citation type="submission" date="2011-03" db="EMBL/GenBank/DDBJ databases">
        <title>Annotation of Magnaporthe poae ATCC 64411.</title>
        <authorList>
            <person name="Ma L.-J."/>
            <person name="Dead R."/>
            <person name="Young S.K."/>
            <person name="Zeng Q."/>
            <person name="Gargeya S."/>
            <person name="Fitzgerald M."/>
            <person name="Haas B."/>
            <person name="Abouelleil A."/>
            <person name="Alvarado L."/>
            <person name="Arachchi H.M."/>
            <person name="Berlin A."/>
            <person name="Brown A."/>
            <person name="Chapman S.B."/>
            <person name="Chen Z."/>
            <person name="Dunbar C."/>
            <person name="Freedman E."/>
            <person name="Gearin G."/>
            <person name="Gellesch M."/>
            <person name="Goldberg J."/>
            <person name="Griggs A."/>
            <person name="Gujja S."/>
            <person name="Heiman D."/>
            <person name="Howarth C."/>
            <person name="Larson L."/>
            <person name="Lui A."/>
            <person name="MacDonald P.J.P."/>
            <person name="Mehta T."/>
            <person name="Montmayeur A."/>
            <person name="Murphy C."/>
            <person name="Neiman D."/>
            <person name="Pearson M."/>
            <person name="Priest M."/>
            <person name="Roberts A."/>
            <person name="Saif S."/>
            <person name="Shea T."/>
            <person name="Shenoy N."/>
            <person name="Sisk P."/>
            <person name="Stolte C."/>
            <person name="Sykes S."/>
            <person name="Yandava C."/>
            <person name="Wortman J."/>
            <person name="Nusbaum C."/>
            <person name="Birren B."/>
        </authorList>
    </citation>
    <scope>NUCLEOTIDE SEQUENCE</scope>
    <source>
        <strain evidence="3">ATCC 64411</strain>
    </source>
</reference>
<evidence type="ECO:0000259" key="2">
    <source>
        <dbReference type="PROSITE" id="PS50010"/>
    </source>
</evidence>
<dbReference type="EMBL" id="GL876976">
    <property type="protein sequence ID" value="KLU91156.1"/>
    <property type="molecule type" value="Genomic_DNA"/>
</dbReference>
<dbReference type="AlphaFoldDB" id="A0A0C4EAK4"/>